<accession>A0A9K3NXW3</accession>
<protein>
    <submittedName>
        <fullName evidence="1">Uncharacterized protein</fullName>
    </submittedName>
</protein>
<comment type="caution">
    <text evidence="1">The sequence shown here is derived from an EMBL/GenBank/DDBJ whole genome shotgun (WGS) entry which is preliminary data.</text>
</comment>
<name>A0A9K3NXW3_HELAN</name>
<dbReference type="AlphaFoldDB" id="A0A9K3NXW3"/>
<gene>
    <name evidence="1" type="ORF">HanXRQr2_Chr03g0136431</name>
</gene>
<reference evidence="1" key="2">
    <citation type="submission" date="2020-06" db="EMBL/GenBank/DDBJ databases">
        <title>Helianthus annuus Genome sequencing and assembly Release 2.</title>
        <authorList>
            <person name="Gouzy J."/>
            <person name="Langlade N."/>
            <person name="Munos S."/>
        </authorList>
    </citation>
    <scope>NUCLEOTIDE SEQUENCE</scope>
    <source>
        <tissue evidence="1">Leaves</tissue>
    </source>
</reference>
<evidence type="ECO:0000313" key="2">
    <source>
        <dbReference type="Proteomes" id="UP000215914"/>
    </source>
</evidence>
<sequence length="112" mass="12930">MEGPCGLLKYWIWSLAFQKHMDGLCGLHFVTPLVPSQQKGFSMFKLETKCVIKCKPQTPSMYFWKKLGMKALQSANNRDHLCTFEKFGTKPKILINHRDHPFIKCARRTLGA</sequence>
<proteinExistence type="predicted"/>
<dbReference type="EMBL" id="MNCJ02000318">
    <property type="protein sequence ID" value="KAF5816636.1"/>
    <property type="molecule type" value="Genomic_DNA"/>
</dbReference>
<keyword evidence="2" id="KW-1185">Reference proteome</keyword>
<dbReference type="Gramene" id="mRNA:HanXRQr2_Chr03g0136431">
    <property type="protein sequence ID" value="mRNA:HanXRQr2_Chr03g0136431"/>
    <property type="gene ID" value="HanXRQr2_Chr03g0136431"/>
</dbReference>
<organism evidence="1 2">
    <name type="scientific">Helianthus annuus</name>
    <name type="common">Common sunflower</name>
    <dbReference type="NCBI Taxonomy" id="4232"/>
    <lineage>
        <taxon>Eukaryota</taxon>
        <taxon>Viridiplantae</taxon>
        <taxon>Streptophyta</taxon>
        <taxon>Embryophyta</taxon>
        <taxon>Tracheophyta</taxon>
        <taxon>Spermatophyta</taxon>
        <taxon>Magnoliopsida</taxon>
        <taxon>eudicotyledons</taxon>
        <taxon>Gunneridae</taxon>
        <taxon>Pentapetalae</taxon>
        <taxon>asterids</taxon>
        <taxon>campanulids</taxon>
        <taxon>Asterales</taxon>
        <taxon>Asteraceae</taxon>
        <taxon>Asteroideae</taxon>
        <taxon>Heliantheae alliance</taxon>
        <taxon>Heliantheae</taxon>
        <taxon>Helianthus</taxon>
    </lineage>
</organism>
<reference evidence="1" key="1">
    <citation type="journal article" date="2017" name="Nature">
        <title>The sunflower genome provides insights into oil metabolism, flowering and Asterid evolution.</title>
        <authorList>
            <person name="Badouin H."/>
            <person name="Gouzy J."/>
            <person name="Grassa C.J."/>
            <person name="Murat F."/>
            <person name="Staton S.E."/>
            <person name="Cottret L."/>
            <person name="Lelandais-Briere C."/>
            <person name="Owens G.L."/>
            <person name="Carrere S."/>
            <person name="Mayjonade B."/>
            <person name="Legrand L."/>
            <person name="Gill N."/>
            <person name="Kane N.C."/>
            <person name="Bowers J.E."/>
            <person name="Hubner S."/>
            <person name="Bellec A."/>
            <person name="Berard A."/>
            <person name="Berges H."/>
            <person name="Blanchet N."/>
            <person name="Boniface M.C."/>
            <person name="Brunel D."/>
            <person name="Catrice O."/>
            <person name="Chaidir N."/>
            <person name="Claudel C."/>
            <person name="Donnadieu C."/>
            <person name="Faraut T."/>
            <person name="Fievet G."/>
            <person name="Helmstetter N."/>
            <person name="King M."/>
            <person name="Knapp S.J."/>
            <person name="Lai Z."/>
            <person name="Le Paslier M.C."/>
            <person name="Lippi Y."/>
            <person name="Lorenzon L."/>
            <person name="Mandel J.R."/>
            <person name="Marage G."/>
            <person name="Marchand G."/>
            <person name="Marquand E."/>
            <person name="Bret-Mestries E."/>
            <person name="Morien E."/>
            <person name="Nambeesan S."/>
            <person name="Nguyen T."/>
            <person name="Pegot-Espagnet P."/>
            <person name="Pouilly N."/>
            <person name="Raftis F."/>
            <person name="Sallet E."/>
            <person name="Schiex T."/>
            <person name="Thomas J."/>
            <person name="Vandecasteele C."/>
            <person name="Vares D."/>
            <person name="Vear F."/>
            <person name="Vautrin S."/>
            <person name="Crespi M."/>
            <person name="Mangin B."/>
            <person name="Burke J.M."/>
            <person name="Salse J."/>
            <person name="Munos S."/>
            <person name="Vincourt P."/>
            <person name="Rieseberg L.H."/>
            <person name="Langlade N.B."/>
        </authorList>
    </citation>
    <scope>NUCLEOTIDE SEQUENCE</scope>
    <source>
        <tissue evidence="1">Leaves</tissue>
    </source>
</reference>
<dbReference type="Proteomes" id="UP000215914">
    <property type="component" value="Unassembled WGS sequence"/>
</dbReference>
<evidence type="ECO:0000313" key="1">
    <source>
        <dbReference type="EMBL" id="KAF5816636.1"/>
    </source>
</evidence>